<feature type="transmembrane region" description="Helical" evidence="1">
    <location>
        <begin position="110"/>
        <end position="132"/>
    </location>
</feature>
<dbReference type="InterPro" id="IPR000014">
    <property type="entry name" value="PAS"/>
</dbReference>
<dbReference type="NCBIfam" id="TIGR00229">
    <property type="entry name" value="sensory_box"/>
    <property type="match status" value="1"/>
</dbReference>
<dbReference type="SMART" id="SM00091">
    <property type="entry name" value="PAS"/>
    <property type="match status" value="1"/>
</dbReference>
<evidence type="ECO:0000313" key="6">
    <source>
        <dbReference type="Proteomes" id="UP001267290"/>
    </source>
</evidence>
<keyword evidence="1" id="KW-0472">Membrane</keyword>
<evidence type="ECO:0000259" key="3">
    <source>
        <dbReference type="PROSITE" id="PS50887"/>
    </source>
</evidence>
<dbReference type="PROSITE" id="PS50887">
    <property type="entry name" value="GGDEF"/>
    <property type="match status" value="1"/>
</dbReference>
<dbReference type="PROSITE" id="PS50112">
    <property type="entry name" value="PAS"/>
    <property type="match status" value="1"/>
</dbReference>
<dbReference type="CDD" id="cd01949">
    <property type="entry name" value="GGDEF"/>
    <property type="match status" value="1"/>
</dbReference>
<evidence type="ECO:0000256" key="1">
    <source>
        <dbReference type="PROSITE-ProRule" id="PRU00244"/>
    </source>
</evidence>
<dbReference type="Pfam" id="PF03707">
    <property type="entry name" value="MHYT"/>
    <property type="match status" value="2"/>
</dbReference>
<dbReference type="Pfam" id="PF13426">
    <property type="entry name" value="PAS_9"/>
    <property type="match status" value="1"/>
</dbReference>
<protein>
    <submittedName>
        <fullName evidence="5">Diguanylate cyclase (GGDEF)-like protein/PAS domain S-box-containing protein</fullName>
    </submittedName>
</protein>
<keyword evidence="6" id="KW-1185">Reference proteome</keyword>
<evidence type="ECO:0000259" key="2">
    <source>
        <dbReference type="PROSITE" id="PS50112"/>
    </source>
</evidence>
<organism evidence="5 6">
    <name type="scientific">Paenibacillus qinlingensis</name>
    <dbReference type="NCBI Taxonomy" id="1837343"/>
    <lineage>
        <taxon>Bacteria</taxon>
        <taxon>Bacillati</taxon>
        <taxon>Bacillota</taxon>
        <taxon>Bacilli</taxon>
        <taxon>Bacillales</taxon>
        <taxon>Paenibacillaceae</taxon>
        <taxon>Paenibacillus</taxon>
    </lineage>
</organism>
<name>A0ABU1NWU9_9BACL</name>
<dbReference type="SUPFAM" id="SSF55073">
    <property type="entry name" value="Nucleotide cyclase"/>
    <property type="match status" value="1"/>
</dbReference>
<feature type="domain" description="GGDEF" evidence="3">
    <location>
        <begin position="404"/>
        <end position="536"/>
    </location>
</feature>
<dbReference type="InterPro" id="IPR005330">
    <property type="entry name" value="MHYT_dom"/>
</dbReference>
<dbReference type="InterPro" id="IPR043128">
    <property type="entry name" value="Rev_trsase/Diguanyl_cyclase"/>
</dbReference>
<dbReference type="SUPFAM" id="SSF55785">
    <property type="entry name" value="PYP-like sensor domain (PAS domain)"/>
    <property type="match status" value="1"/>
</dbReference>
<dbReference type="Proteomes" id="UP001267290">
    <property type="component" value="Unassembled WGS sequence"/>
</dbReference>
<keyword evidence="1" id="KW-0812">Transmembrane</keyword>
<dbReference type="RefSeq" id="WP_310499501.1">
    <property type="nucleotide sequence ID" value="NZ_JAVDSB010000004.1"/>
</dbReference>
<dbReference type="PANTHER" id="PTHR46663">
    <property type="entry name" value="DIGUANYLATE CYCLASE DGCT-RELATED"/>
    <property type="match status" value="1"/>
</dbReference>
<proteinExistence type="predicted"/>
<feature type="transmembrane region" description="Helical" evidence="1">
    <location>
        <begin position="170"/>
        <end position="192"/>
    </location>
</feature>
<dbReference type="CDD" id="cd00130">
    <property type="entry name" value="PAS"/>
    <property type="match status" value="1"/>
</dbReference>
<feature type="transmembrane region" description="Helical" evidence="1">
    <location>
        <begin position="12"/>
        <end position="33"/>
    </location>
</feature>
<dbReference type="Pfam" id="PF00990">
    <property type="entry name" value="GGDEF"/>
    <property type="match status" value="1"/>
</dbReference>
<dbReference type="InterPro" id="IPR052163">
    <property type="entry name" value="DGC-Regulatory_Protein"/>
</dbReference>
<dbReference type="NCBIfam" id="TIGR00254">
    <property type="entry name" value="GGDEF"/>
    <property type="match status" value="1"/>
</dbReference>
<feature type="transmembrane region" description="Helical" evidence="1">
    <location>
        <begin position="75"/>
        <end position="98"/>
    </location>
</feature>
<dbReference type="Gene3D" id="3.30.70.270">
    <property type="match status" value="1"/>
</dbReference>
<comment type="caution">
    <text evidence="5">The sequence shown here is derived from an EMBL/GenBank/DDBJ whole genome shotgun (WGS) entry which is preliminary data.</text>
</comment>
<dbReference type="PANTHER" id="PTHR46663:SF3">
    <property type="entry name" value="SLL0267 PROTEIN"/>
    <property type="match status" value="1"/>
</dbReference>
<keyword evidence="1" id="KW-1133">Transmembrane helix</keyword>
<dbReference type="PROSITE" id="PS50924">
    <property type="entry name" value="MHYT"/>
    <property type="match status" value="1"/>
</dbReference>
<evidence type="ECO:0000313" key="5">
    <source>
        <dbReference type="EMBL" id="MDR6551951.1"/>
    </source>
</evidence>
<feature type="transmembrane region" description="Helical" evidence="1">
    <location>
        <begin position="45"/>
        <end position="69"/>
    </location>
</feature>
<dbReference type="SMART" id="SM00267">
    <property type="entry name" value="GGDEF"/>
    <property type="match status" value="1"/>
</dbReference>
<gene>
    <name evidence="5" type="ORF">J2736_003140</name>
</gene>
<dbReference type="InterPro" id="IPR000160">
    <property type="entry name" value="GGDEF_dom"/>
</dbReference>
<dbReference type="EMBL" id="JAVDSB010000004">
    <property type="protein sequence ID" value="MDR6551951.1"/>
    <property type="molecule type" value="Genomic_DNA"/>
</dbReference>
<feature type="domain" description="MHYT" evidence="4">
    <location>
        <begin position="9"/>
        <end position="195"/>
    </location>
</feature>
<reference evidence="5 6" key="1">
    <citation type="submission" date="2023-07" db="EMBL/GenBank/DDBJ databases">
        <title>Sorghum-associated microbial communities from plants grown in Nebraska, USA.</title>
        <authorList>
            <person name="Schachtman D."/>
        </authorList>
    </citation>
    <scope>NUCLEOTIDE SEQUENCE [LARGE SCALE GENOMIC DNA]</scope>
    <source>
        <strain evidence="5 6">CC258</strain>
    </source>
</reference>
<accession>A0ABU1NWU9</accession>
<evidence type="ECO:0000259" key="4">
    <source>
        <dbReference type="PROSITE" id="PS50924"/>
    </source>
</evidence>
<dbReference type="InterPro" id="IPR029787">
    <property type="entry name" value="Nucleotide_cyclase"/>
</dbReference>
<feature type="domain" description="PAS" evidence="2">
    <location>
        <begin position="251"/>
        <end position="315"/>
    </location>
</feature>
<dbReference type="InterPro" id="IPR035965">
    <property type="entry name" value="PAS-like_dom_sf"/>
</dbReference>
<feature type="transmembrane region" description="Helical" evidence="1">
    <location>
        <begin position="212"/>
        <end position="232"/>
    </location>
</feature>
<feature type="transmembrane region" description="Helical" evidence="1">
    <location>
        <begin position="144"/>
        <end position="163"/>
    </location>
</feature>
<sequence>MHHSQAESYNYVLVLLSFVIALLSSYTALNLARKVSTSVGWHQKSWILCSALVMGIGIWSMHFIAMLAYHLPNGITYHISIVSISVLVAVGGALIGLVVAFQAGSIRSSFLIGGTIMGLAISGMHYIGMAALQNVTIQYRPLPFTLSIVIAIFASITALYFFFKRNQQRLLTSSLIMGAAITGMHYMGMAAADMSFPTETHAHSGNAINMDFYVVAMYVAFGALLIFAISFISSLSVDRRLSEQIALKASILESAIDCIFMFKSQGWIIEFNPAAETIFGYTRQEALRRTFFDLLFPFDQNGQDAALLFQLISQKSDSVIGKRFEITAYRADRTTFPAEIIITNRVYGGKTIFTAYLRDLTEKRKSEELIRQLAYYDHLTGLPNRNQFNEQFQLALSYAQRHQETLGVLYLDIYRFKWINDNFGHLIGDQTLHKFASLLTSCLPEKGSAFRLSGDEFVILLPQGNQVTLIEQAQTIITLLKIPFRMDIGDIFVSTNLGISMYPNDGETLEQLLKHADQAMYAAKELGRNNYQFYKPGMQMKYAQRTGFEQYLQG</sequence>
<dbReference type="Gene3D" id="3.30.450.20">
    <property type="entry name" value="PAS domain"/>
    <property type="match status" value="1"/>
</dbReference>